<evidence type="ECO:0000313" key="3">
    <source>
        <dbReference type="EMBL" id="KUG56850.1"/>
    </source>
</evidence>
<evidence type="ECO:0000313" key="4">
    <source>
        <dbReference type="Proteomes" id="UP000054837"/>
    </source>
</evidence>
<comment type="caution">
    <text evidence="3">The sequence shown here is derived from an EMBL/GenBank/DDBJ whole genome shotgun (WGS) entry which is preliminary data.</text>
</comment>
<feature type="domain" description="DUF218" evidence="2">
    <location>
        <begin position="98"/>
        <end position="255"/>
    </location>
</feature>
<dbReference type="Pfam" id="PF02698">
    <property type="entry name" value="DUF218"/>
    <property type="match status" value="1"/>
</dbReference>
<feature type="transmembrane region" description="Helical" evidence="1">
    <location>
        <begin position="265"/>
        <end position="285"/>
    </location>
</feature>
<dbReference type="Gene3D" id="3.40.50.620">
    <property type="entry name" value="HUPs"/>
    <property type="match status" value="1"/>
</dbReference>
<proteinExistence type="predicted"/>
<dbReference type="STRING" id="767452.AVL62_12010"/>
<dbReference type="GO" id="GO:0005886">
    <property type="term" value="C:plasma membrane"/>
    <property type="evidence" value="ECO:0007669"/>
    <property type="project" value="TreeGrafter"/>
</dbReference>
<accession>A0A0W8IAE8</accession>
<dbReference type="InterPro" id="IPR014729">
    <property type="entry name" value="Rossmann-like_a/b/a_fold"/>
</dbReference>
<dbReference type="InterPro" id="IPR003848">
    <property type="entry name" value="DUF218"/>
</dbReference>
<evidence type="ECO:0000256" key="1">
    <source>
        <dbReference type="SAM" id="Phobius"/>
    </source>
</evidence>
<organism evidence="3 4">
    <name type="scientific">Serinicoccus chungangensis</name>
    <dbReference type="NCBI Taxonomy" id="767452"/>
    <lineage>
        <taxon>Bacteria</taxon>
        <taxon>Bacillati</taxon>
        <taxon>Actinomycetota</taxon>
        <taxon>Actinomycetes</taxon>
        <taxon>Micrococcales</taxon>
        <taxon>Ornithinimicrobiaceae</taxon>
        <taxon>Serinicoccus</taxon>
    </lineage>
</organism>
<dbReference type="OrthoDB" id="4822551at2"/>
<keyword evidence="4" id="KW-1185">Reference proteome</keyword>
<dbReference type="Proteomes" id="UP000054837">
    <property type="component" value="Unassembled WGS sequence"/>
</dbReference>
<dbReference type="CDD" id="cd06259">
    <property type="entry name" value="YdcF-like"/>
    <property type="match status" value="1"/>
</dbReference>
<dbReference type="AlphaFoldDB" id="A0A0W8IAE8"/>
<keyword evidence="1" id="KW-0472">Membrane</keyword>
<evidence type="ECO:0000259" key="2">
    <source>
        <dbReference type="Pfam" id="PF02698"/>
    </source>
</evidence>
<dbReference type="PANTHER" id="PTHR30336:SF4">
    <property type="entry name" value="ENVELOPE BIOGENESIS FACTOR ELYC"/>
    <property type="match status" value="1"/>
</dbReference>
<dbReference type="GO" id="GO:0043164">
    <property type="term" value="P:Gram-negative-bacterium-type cell wall biogenesis"/>
    <property type="evidence" value="ECO:0007669"/>
    <property type="project" value="TreeGrafter"/>
</dbReference>
<feature type="transmembrane region" description="Helical" evidence="1">
    <location>
        <begin position="32"/>
        <end position="54"/>
    </location>
</feature>
<dbReference type="PANTHER" id="PTHR30336">
    <property type="entry name" value="INNER MEMBRANE PROTEIN, PROBABLE PERMEASE"/>
    <property type="match status" value="1"/>
</dbReference>
<dbReference type="RefSeq" id="WP_058890596.1">
    <property type="nucleotide sequence ID" value="NZ_LQBL01000011.1"/>
</dbReference>
<keyword evidence="1" id="KW-1133">Transmembrane helix</keyword>
<dbReference type="EMBL" id="LQBL01000011">
    <property type="protein sequence ID" value="KUG56850.1"/>
    <property type="molecule type" value="Genomic_DNA"/>
</dbReference>
<gene>
    <name evidence="3" type="ORF">AVL62_12010</name>
</gene>
<keyword evidence="1" id="KW-0812">Transmembrane</keyword>
<feature type="transmembrane region" description="Helical" evidence="1">
    <location>
        <begin position="60"/>
        <end position="83"/>
    </location>
</feature>
<dbReference type="GO" id="GO:0000270">
    <property type="term" value="P:peptidoglycan metabolic process"/>
    <property type="evidence" value="ECO:0007669"/>
    <property type="project" value="TreeGrafter"/>
</dbReference>
<sequence length="286" mass="29788">MVVLPGVILPGLLLRYSVGRLARGRRDADTRAALVGGLVTVAVPVVGMGLLGYAAGPVVVGLGTGLLLLAAWPGFVMLVLLAVRWRLSRPGSATRCSAVVVLGMPVPHGEVGAELAARLQGGLTLLASVTGRPDETGSGATGDIGAERADVPLVLTGGRGTRGRPAEAVVMQRWVLGVDPQVSVVLEDRATTTVENLVLSTDQLRSRGIPPPYAVVTSAYHAPRTSWRVRQHRLPLRVVGVRAPVDSAAGSYLRELLVVLKEARWAHPVVAALVLGVALLAVLAAR</sequence>
<dbReference type="InterPro" id="IPR051599">
    <property type="entry name" value="Cell_Envelope_Assoc"/>
</dbReference>
<protein>
    <recommendedName>
        <fullName evidence="2">DUF218 domain-containing protein</fullName>
    </recommendedName>
</protein>
<name>A0A0W8IAE8_9MICO</name>
<reference evidence="3 4" key="1">
    <citation type="submission" date="2015-12" db="EMBL/GenBank/DDBJ databases">
        <title>Serinicoccus chungangenesis strain CD08_5 genome sequencing and assembly.</title>
        <authorList>
            <person name="Chander A.M."/>
            <person name="Kaur G."/>
            <person name="Nair G.R."/>
            <person name="Dhawan D.K."/>
            <person name="Kochhar R.K."/>
            <person name="Mayilraj S."/>
            <person name="Bhadada S.K."/>
        </authorList>
    </citation>
    <scope>NUCLEOTIDE SEQUENCE [LARGE SCALE GENOMIC DNA]</scope>
    <source>
        <strain evidence="3 4">CD08_5</strain>
    </source>
</reference>